<comment type="caution">
    <text evidence="4">The sequence shown here is derived from an EMBL/GenBank/DDBJ whole genome shotgun (WGS) entry which is preliminary data.</text>
</comment>
<dbReference type="InterPro" id="IPR029058">
    <property type="entry name" value="AB_hydrolase_fold"/>
</dbReference>
<organism evidence="4 5">
    <name type="scientific">Rehaibacterium terrae</name>
    <dbReference type="NCBI Taxonomy" id="1341696"/>
    <lineage>
        <taxon>Bacteria</taxon>
        <taxon>Pseudomonadati</taxon>
        <taxon>Pseudomonadota</taxon>
        <taxon>Gammaproteobacteria</taxon>
        <taxon>Lysobacterales</taxon>
        <taxon>Lysobacteraceae</taxon>
        <taxon>Rehaibacterium</taxon>
    </lineage>
</organism>
<dbReference type="RefSeq" id="WP_183947251.1">
    <property type="nucleotide sequence ID" value="NZ_JACHHX010000003.1"/>
</dbReference>
<dbReference type="SUPFAM" id="SSF53474">
    <property type="entry name" value="alpha/beta-Hydrolases"/>
    <property type="match status" value="1"/>
</dbReference>
<dbReference type="Gene3D" id="2.120.10.30">
    <property type="entry name" value="TolB, C-terminal domain"/>
    <property type="match status" value="2"/>
</dbReference>
<dbReference type="EMBL" id="JACHHX010000003">
    <property type="protein sequence ID" value="MBB5014665.1"/>
    <property type="molecule type" value="Genomic_DNA"/>
</dbReference>
<evidence type="ECO:0000256" key="1">
    <source>
        <dbReference type="ARBA" id="ARBA00022801"/>
    </source>
</evidence>
<feature type="chain" id="PRO_5031104302" evidence="2">
    <location>
        <begin position="20"/>
        <end position="647"/>
    </location>
</feature>
<dbReference type="GO" id="GO:0004252">
    <property type="term" value="F:serine-type endopeptidase activity"/>
    <property type="evidence" value="ECO:0007669"/>
    <property type="project" value="InterPro"/>
</dbReference>
<dbReference type="Pfam" id="PF00326">
    <property type="entry name" value="Peptidase_S9"/>
    <property type="match status" value="1"/>
</dbReference>
<sequence length="647" mass="71328">MRASLLTLALAFAATPAFAADAPDVQRVEVGNRISENIPAIPETLAERLAQYQNTRGASAAGWLADGSLLITTRFGETNQAHRLRMAGGAREQLTFFKEPINSLRPAPAGGANGFVFGKDVGGSEFWQLFYFDLDTRTARMLTDGRSRNQGPVWSRRGDRIAYGTTRRNGRDTDVHIVDLDGRSVPVVEREGAWFVAGWSPDDSQLLVSQYISINESRPYLVDLASGRMTPLYDRRRPAAYFGLAFAADGRGLYYVSDETGEFRELRYRELATGRTRSLSAHIPWDVTQFALSDDGAYLAFVSNEDGIDKVHLLDLRNGGEIALPELPVGLVGLGGFSADSRRLALTLNSATSPSDVYVIDLDAARLTRWTESEVGGLDASRFVAPTLIRYPTFDQVDGRPRTIPAFYYRPAGEGPFPVVINIHGGPEAQARPGFNPTAQFLVNELKVAVLVPNVRGSSGYGKTYLQLDNGYKREDAVKDIGALLDWIAQQPELDAGRVGVQGGSYGGYMVLASMVHYNDRLRAGINVVGISNFVTFLENTESYRRDLRRAEYGDERDPKMRAFLERISPLNNADRISRPLFVAQGANDPRVPASEAEQIVRAVRGNGGEVWYLLFKDEGHGFAKKSNADYYNAASMLFWQTHLLGD</sequence>
<dbReference type="InterPro" id="IPR002470">
    <property type="entry name" value="Peptidase_S9A"/>
</dbReference>
<dbReference type="PANTHER" id="PTHR42776:SF27">
    <property type="entry name" value="DIPEPTIDYL PEPTIDASE FAMILY MEMBER 6"/>
    <property type="match status" value="1"/>
</dbReference>
<keyword evidence="1" id="KW-0378">Hydrolase</keyword>
<proteinExistence type="predicted"/>
<evidence type="ECO:0000259" key="3">
    <source>
        <dbReference type="Pfam" id="PF00326"/>
    </source>
</evidence>
<name>A0A7W7V7I1_9GAMM</name>
<keyword evidence="2" id="KW-0732">Signal</keyword>
<gene>
    <name evidence="4" type="ORF">HNQ58_000541</name>
</gene>
<dbReference type="GO" id="GO:0004177">
    <property type="term" value="F:aminopeptidase activity"/>
    <property type="evidence" value="ECO:0007669"/>
    <property type="project" value="UniProtKB-KW"/>
</dbReference>
<dbReference type="PANTHER" id="PTHR42776">
    <property type="entry name" value="SERINE PEPTIDASE S9 FAMILY MEMBER"/>
    <property type="match status" value="1"/>
</dbReference>
<dbReference type="GO" id="GO:0006508">
    <property type="term" value="P:proteolysis"/>
    <property type="evidence" value="ECO:0007669"/>
    <property type="project" value="InterPro"/>
</dbReference>
<reference evidence="4 5" key="1">
    <citation type="submission" date="2020-08" db="EMBL/GenBank/DDBJ databases">
        <title>Genomic Encyclopedia of Type Strains, Phase IV (KMG-IV): sequencing the most valuable type-strain genomes for metagenomic binning, comparative biology and taxonomic classification.</title>
        <authorList>
            <person name="Goeker M."/>
        </authorList>
    </citation>
    <scope>NUCLEOTIDE SEQUENCE [LARGE SCALE GENOMIC DNA]</scope>
    <source>
        <strain evidence="4 5">DSM 25897</strain>
    </source>
</reference>
<feature type="domain" description="Peptidase S9 prolyl oligopeptidase catalytic" evidence="3">
    <location>
        <begin position="440"/>
        <end position="644"/>
    </location>
</feature>
<dbReference type="SUPFAM" id="SSF82171">
    <property type="entry name" value="DPP6 N-terminal domain-like"/>
    <property type="match status" value="1"/>
</dbReference>
<evidence type="ECO:0000313" key="5">
    <source>
        <dbReference type="Proteomes" id="UP000519004"/>
    </source>
</evidence>
<protein>
    <submittedName>
        <fullName evidence="4">Dipeptidyl aminopeptidase/acylaminoacyl peptidase</fullName>
    </submittedName>
</protein>
<accession>A0A7W7V7I1</accession>
<keyword evidence="5" id="KW-1185">Reference proteome</keyword>
<dbReference type="InterPro" id="IPR001375">
    <property type="entry name" value="Peptidase_S9_cat"/>
</dbReference>
<dbReference type="AlphaFoldDB" id="A0A7W7V7I1"/>
<keyword evidence="4" id="KW-0645">Protease</keyword>
<dbReference type="InterPro" id="IPR011042">
    <property type="entry name" value="6-blade_b-propeller_TolB-like"/>
</dbReference>
<keyword evidence="4" id="KW-0031">Aminopeptidase</keyword>
<dbReference type="Gene3D" id="3.40.50.1820">
    <property type="entry name" value="alpha/beta hydrolase"/>
    <property type="match status" value="1"/>
</dbReference>
<feature type="signal peptide" evidence="2">
    <location>
        <begin position="1"/>
        <end position="19"/>
    </location>
</feature>
<evidence type="ECO:0000313" key="4">
    <source>
        <dbReference type="EMBL" id="MBB5014665.1"/>
    </source>
</evidence>
<evidence type="ECO:0000256" key="2">
    <source>
        <dbReference type="SAM" id="SignalP"/>
    </source>
</evidence>
<dbReference type="PRINTS" id="PR00862">
    <property type="entry name" value="PROLIGOPTASE"/>
</dbReference>
<dbReference type="Proteomes" id="UP000519004">
    <property type="component" value="Unassembled WGS sequence"/>
</dbReference>